<evidence type="ECO:0000313" key="3">
    <source>
        <dbReference type="Proteomes" id="UP000007800"/>
    </source>
</evidence>
<dbReference type="InParanoid" id="C5L5I6"/>
<dbReference type="OrthoDB" id="10643193at2759"/>
<evidence type="ECO:0000256" key="1">
    <source>
        <dbReference type="SAM" id="MobiDB-lite"/>
    </source>
</evidence>
<dbReference type="Proteomes" id="UP000007800">
    <property type="component" value="Unassembled WGS sequence"/>
</dbReference>
<accession>C5L5I6</accession>
<dbReference type="GeneID" id="9064124"/>
<gene>
    <name evidence="2" type="ORF">Pmar_PMAR012829</name>
</gene>
<reference evidence="2 3" key="1">
    <citation type="submission" date="2008-07" db="EMBL/GenBank/DDBJ databases">
        <authorList>
            <person name="El-Sayed N."/>
            <person name="Caler E."/>
            <person name="Inman J."/>
            <person name="Amedeo P."/>
            <person name="Hass B."/>
            <person name="Wortman J."/>
        </authorList>
    </citation>
    <scope>NUCLEOTIDE SEQUENCE [LARGE SCALE GENOMIC DNA]</scope>
    <source>
        <strain evidence="3">ATCC 50983 / TXsc</strain>
    </source>
</reference>
<name>C5L5I6_PERM5</name>
<organism evidence="3">
    <name type="scientific">Perkinsus marinus (strain ATCC 50983 / TXsc)</name>
    <dbReference type="NCBI Taxonomy" id="423536"/>
    <lineage>
        <taxon>Eukaryota</taxon>
        <taxon>Sar</taxon>
        <taxon>Alveolata</taxon>
        <taxon>Perkinsozoa</taxon>
        <taxon>Perkinsea</taxon>
        <taxon>Perkinsida</taxon>
        <taxon>Perkinsidae</taxon>
        <taxon>Perkinsus</taxon>
    </lineage>
</organism>
<dbReference type="RefSeq" id="XP_002776195.1">
    <property type="nucleotide sequence ID" value="XM_002776149.1"/>
</dbReference>
<proteinExistence type="predicted"/>
<sequence length="72" mass="7569">MLPASVQSAPYPDQVVAVDPNGTGEPVSISISHISLQERAHSNVGASGEVDVGNLRWKVGETLSCCEKFGDM</sequence>
<feature type="region of interest" description="Disordered" evidence="1">
    <location>
        <begin position="1"/>
        <end position="22"/>
    </location>
</feature>
<dbReference type="AlphaFoldDB" id="C5L5I6"/>
<evidence type="ECO:0000313" key="2">
    <source>
        <dbReference type="EMBL" id="EER08011.1"/>
    </source>
</evidence>
<protein>
    <submittedName>
        <fullName evidence="2">Uncharacterized protein</fullName>
    </submittedName>
</protein>
<dbReference type="EMBL" id="GG679369">
    <property type="protein sequence ID" value="EER08011.1"/>
    <property type="molecule type" value="Genomic_DNA"/>
</dbReference>
<keyword evidence="3" id="KW-1185">Reference proteome</keyword>